<organism evidence="2 3">
    <name type="scientific">Lysobacter enzymogenes</name>
    <dbReference type="NCBI Taxonomy" id="69"/>
    <lineage>
        <taxon>Bacteria</taxon>
        <taxon>Pseudomonadati</taxon>
        <taxon>Pseudomonadota</taxon>
        <taxon>Gammaproteobacteria</taxon>
        <taxon>Lysobacterales</taxon>
        <taxon>Lysobacteraceae</taxon>
        <taxon>Lysobacter</taxon>
    </lineage>
</organism>
<feature type="transmembrane region" description="Helical" evidence="1">
    <location>
        <begin position="87"/>
        <end position="107"/>
    </location>
</feature>
<sequence length="113" mass="13051">MMRRIDALLRAGYKVEPGTVESLNFVHPAHSEFKHTRLMMLDGGLIVGGRGDDQHELRIPAADDNEFSSFLRSIPRPTRWQMHRDKFYFVVAWIIGIAFWSVVVILWKADVGR</sequence>
<name>A0A3N2RG80_LYSEN</name>
<evidence type="ECO:0000313" key="3">
    <source>
        <dbReference type="Proteomes" id="UP000275910"/>
    </source>
</evidence>
<dbReference type="EMBL" id="RCTY01000033">
    <property type="protein sequence ID" value="ROU06470.1"/>
    <property type="molecule type" value="Genomic_DNA"/>
</dbReference>
<dbReference type="AlphaFoldDB" id="A0A3N2RG80"/>
<keyword evidence="1" id="KW-0472">Membrane</keyword>
<keyword evidence="1" id="KW-1133">Transmembrane helix</keyword>
<accession>A0A3N2RG80</accession>
<comment type="caution">
    <text evidence="2">The sequence shown here is derived from an EMBL/GenBank/DDBJ whole genome shotgun (WGS) entry which is preliminary data.</text>
</comment>
<evidence type="ECO:0000313" key="2">
    <source>
        <dbReference type="EMBL" id="ROU06470.1"/>
    </source>
</evidence>
<gene>
    <name evidence="2" type="ORF">D9T17_13540</name>
</gene>
<keyword evidence="1" id="KW-0812">Transmembrane</keyword>
<dbReference type="Proteomes" id="UP000275910">
    <property type="component" value="Unassembled WGS sequence"/>
</dbReference>
<proteinExistence type="predicted"/>
<protein>
    <submittedName>
        <fullName evidence="2">Uncharacterized protein</fullName>
    </submittedName>
</protein>
<reference evidence="2 3" key="1">
    <citation type="submission" date="2018-10" db="EMBL/GenBank/DDBJ databases">
        <title>The genome of Lysobacter enzymogenes OH11.</title>
        <authorList>
            <person name="Liu F."/>
            <person name="Zhao Y."/>
            <person name="Qian G."/>
            <person name="Chen Y."/>
            <person name="Xu H."/>
        </authorList>
    </citation>
    <scope>NUCLEOTIDE SEQUENCE [LARGE SCALE GENOMIC DNA]</scope>
    <source>
        <strain evidence="2 3">OH11</strain>
    </source>
</reference>
<evidence type="ECO:0000256" key="1">
    <source>
        <dbReference type="SAM" id="Phobius"/>
    </source>
</evidence>